<dbReference type="RefSeq" id="WP_066070715.1">
    <property type="nucleotide sequence ID" value="NZ_FRBG01000001.1"/>
</dbReference>
<evidence type="ECO:0000313" key="4">
    <source>
        <dbReference type="Proteomes" id="UP000323392"/>
    </source>
</evidence>
<evidence type="ECO:0000313" key="3">
    <source>
        <dbReference type="Proteomes" id="UP000092605"/>
    </source>
</evidence>
<dbReference type="OrthoDB" id="1955140at2"/>
<dbReference type="STRING" id="1121328.JWYL7_1299"/>
<dbReference type="InterPro" id="IPR009711">
    <property type="entry name" value="UPF0473"/>
</dbReference>
<dbReference type="PATRIC" id="fig|1121328.3.peg.1307"/>
<reference evidence="2 4" key="2">
    <citation type="submission" date="2016-11" db="EMBL/GenBank/DDBJ databases">
        <authorList>
            <person name="Varghese N."/>
            <person name="Submissions S."/>
        </authorList>
    </citation>
    <scope>NUCLEOTIDE SEQUENCE [LARGE SCALE GENOMIC DNA]</scope>
    <source>
        <strain evidence="2 4">DSM 7308</strain>
    </source>
</reference>
<keyword evidence="4" id="KW-1185">Reference proteome</keyword>
<organism evidence="1 3">
    <name type="scientific">Alkalithermobacter thermoalcaliphilus JW-YL-7 = DSM 7308</name>
    <dbReference type="NCBI Taxonomy" id="1121328"/>
    <lineage>
        <taxon>Bacteria</taxon>
        <taxon>Bacillati</taxon>
        <taxon>Bacillota</taxon>
        <taxon>Clostridia</taxon>
        <taxon>Peptostreptococcales</taxon>
        <taxon>Tepidibacteraceae</taxon>
        <taxon>Alkalithermobacter</taxon>
    </lineage>
</organism>
<evidence type="ECO:0000313" key="1">
    <source>
        <dbReference type="EMBL" id="KXZ40224.1"/>
    </source>
</evidence>
<accession>A0A150FRJ1</accession>
<dbReference type="AlphaFoldDB" id="A0A150FRJ1"/>
<evidence type="ECO:0000313" key="2">
    <source>
        <dbReference type="EMBL" id="SHK42016.1"/>
    </source>
</evidence>
<proteinExistence type="predicted"/>
<dbReference type="Proteomes" id="UP000092605">
    <property type="component" value="Unassembled WGS sequence"/>
</dbReference>
<name>A0A150FRJ1_CLOPD</name>
<evidence type="ECO:0008006" key="5">
    <source>
        <dbReference type="Google" id="ProtNLM"/>
    </source>
</evidence>
<comment type="caution">
    <text evidence="1">The sequence shown here is derived from an EMBL/GenBank/DDBJ whole genome shotgun (WGS) entry which is preliminary data.</text>
</comment>
<reference evidence="1 3" key="1">
    <citation type="submission" date="2016-02" db="EMBL/GenBank/DDBJ databases">
        <title>Draft genome sequence for Clostridium paradoxum JW-YL-7.</title>
        <authorList>
            <person name="Utturkar S.M."/>
            <person name="Lancaster A."/>
            <person name="Poole F.L."/>
            <person name="Adams M.W."/>
            <person name="Brown S.D."/>
        </authorList>
    </citation>
    <scope>NUCLEOTIDE SEQUENCE [LARGE SCALE GENOMIC DNA]</scope>
    <source>
        <strain evidence="1 3">JW-YL-7</strain>
    </source>
</reference>
<dbReference type="EMBL" id="LSFY01000001">
    <property type="protein sequence ID" value="KXZ40224.1"/>
    <property type="molecule type" value="Genomic_DNA"/>
</dbReference>
<sequence length="79" mass="9481">MADKLVFLDEQGEKIELELIETLEVEGETYCLFAQNQDDEDAYVYKKIVEDGKEKYVVIEDEEEFERVLEHYNSYFDEE</sequence>
<dbReference type="Proteomes" id="UP000323392">
    <property type="component" value="Unassembled WGS sequence"/>
</dbReference>
<dbReference type="Pfam" id="PF06949">
    <property type="entry name" value="DUF1292"/>
    <property type="match status" value="1"/>
</dbReference>
<gene>
    <name evidence="1" type="ORF">JWYL7_1299</name>
    <name evidence="2" type="ORF">SAMN05661008_00224</name>
</gene>
<dbReference type="EMBL" id="FRBG01000001">
    <property type="protein sequence ID" value="SHK42016.1"/>
    <property type="molecule type" value="Genomic_DNA"/>
</dbReference>
<protein>
    <recommendedName>
        <fullName evidence="5">DUF1292 domain-containing protein</fullName>
    </recommendedName>
</protein>